<evidence type="ECO:0000256" key="1">
    <source>
        <dbReference type="ARBA" id="ARBA00009156"/>
    </source>
</evidence>
<comment type="caution">
    <text evidence="6">The sequence shown here is derived from an EMBL/GenBank/DDBJ whole genome shotgun (WGS) entry which is preliminary data.</text>
</comment>
<accession>A0A5B2VZ39</accession>
<dbReference type="Proteomes" id="UP000323454">
    <property type="component" value="Unassembled WGS sequence"/>
</dbReference>
<keyword evidence="2" id="KW-0859">Xylose metabolism</keyword>
<dbReference type="InterPro" id="IPR043129">
    <property type="entry name" value="ATPase_NBD"/>
</dbReference>
<evidence type="ECO:0000256" key="4">
    <source>
        <dbReference type="ARBA" id="ARBA00022777"/>
    </source>
</evidence>
<sequence>LPDAAGTLTGMRRANCTPENLARAAVEGMLCGLADGLAALREVGVAPRRVLLIGGAARSAAVRAVAPLLFGVPVDVP</sequence>
<evidence type="ECO:0000313" key="6">
    <source>
        <dbReference type="EMBL" id="KAA2244295.1"/>
    </source>
</evidence>
<evidence type="ECO:0000256" key="3">
    <source>
        <dbReference type="ARBA" id="ARBA00022679"/>
    </source>
</evidence>
<keyword evidence="2" id="KW-0119">Carbohydrate metabolism</keyword>
<dbReference type="PROSITE" id="PS00445">
    <property type="entry name" value="FGGY_KINASES_2"/>
    <property type="match status" value="1"/>
</dbReference>
<dbReference type="PANTHER" id="PTHR43095:SF5">
    <property type="entry name" value="XYLULOSE KINASE"/>
    <property type="match status" value="1"/>
</dbReference>
<evidence type="ECO:0000313" key="7">
    <source>
        <dbReference type="Proteomes" id="UP000323454"/>
    </source>
</evidence>
<protein>
    <submittedName>
        <fullName evidence="6">Xylulose kinase</fullName>
    </submittedName>
</protein>
<dbReference type="AlphaFoldDB" id="A0A5B2VZ39"/>
<evidence type="ECO:0000259" key="5">
    <source>
        <dbReference type="Pfam" id="PF02782"/>
    </source>
</evidence>
<proteinExistence type="inferred from homology"/>
<reference evidence="6 7" key="1">
    <citation type="submission" date="2019-09" db="EMBL/GenBank/DDBJ databases">
        <title>Goodfellowia gen. nov., a new genus of the Pseudonocardineae related to Actinoalloteichus, containing Goodfellowia coeruleoviolacea gen. nov., comb. nov. gen. nov., comb. nov.</title>
        <authorList>
            <person name="Labeda D."/>
        </authorList>
    </citation>
    <scope>NUCLEOTIDE SEQUENCE [LARGE SCALE GENOMIC DNA]</scope>
    <source>
        <strain evidence="6 7">AN110305</strain>
    </source>
</reference>
<dbReference type="Gene3D" id="3.30.420.40">
    <property type="match status" value="1"/>
</dbReference>
<gene>
    <name evidence="6" type="ORF">F0L68_41280</name>
</gene>
<dbReference type="InterPro" id="IPR018485">
    <property type="entry name" value="FGGY_C"/>
</dbReference>
<feature type="domain" description="Carbohydrate kinase FGGY C-terminal" evidence="5">
    <location>
        <begin position="2"/>
        <end position="77"/>
    </location>
</feature>
<dbReference type="GO" id="GO:0042732">
    <property type="term" value="P:D-xylose metabolic process"/>
    <property type="evidence" value="ECO:0007669"/>
    <property type="project" value="UniProtKB-KW"/>
</dbReference>
<dbReference type="EMBL" id="VUOB01000199">
    <property type="protein sequence ID" value="KAA2244295.1"/>
    <property type="molecule type" value="Genomic_DNA"/>
</dbReference>
<dbReference type="InterPro" id="IPR050406">
    <property type="entry name" value="FGGY_Carb_Kinase"/>
</dbReference>
<feature type="non-terminal residue" evidence="6">
    <location>
        <position position="1"/>
    </location>
</feature>
<dbReference type="GO" id="GO:0016773">
    <property type="term" value="F:phosphotransferase activity, alcohol group as acceptor"/>
    <property type="evidence" value="ECO:0007669"/>
    <property type="project" value="InterPro"/>
</dbReference>
<dbReference type="RefSeq" id="WP_240543047.1">
    <property type="nucleotide sequence ID" value="NZ_VUOB01000199.1"/>
</dbReference>
<dbReference type="Pfam" id="PF02782">
    <property type="entry name" value="FGGY_C"/>
    <property type="match status" value="1"/>
</dbReference>
<feature type="non-terminal residue" evidence="6">
    <location>
        <position position="77"/>
    </location>
</feature>
<keyword evidence="7" id="KW-1185">Reference proteome</keyword>
<dbReference type="GO" id="GO:0016301">
    <property type="term" value="F:kinase activity"/>
    <property type="evidence" value="ECO:0007669"/>
    <property type="project" value="UniProtKB-KW"/>
</dbReference>
<keyword evidence="3" id="KW-0808">Transferase</keyword>
<keyword evidence="4 6" id="KW-0418">Kinase</keyword>
<organism evidence="6 7">
    <name type="scientific">Solihabitans fulvus</name>
    <dbReference type="NCBI Taxonomy" id="1892852"/>
    <lineage>
        <taxon>Bacteria</taxon>
        <taxon>Bacillati</taxon>
        <taxon>Actinomycetota</taxon>
        <taxon>Actinomycetes</taxon>
        <taxon>Pseudonocardiales</taxon>
        <taxon>Pseudonocardiaceae</taxon>
        <taxon>Solihabitans</taxon>
    </lineage>
</organism>
<name>A0A5B2VZ39_9PSEU</name>
<comment type="similarity">
    <text evidence="1">Belongs to the FGGY kinase family.</text>
</comment>
<dbReference type="PANTHER" id="PTHR43095">
    <property type="entry name" value="SUGAR KINASE"/>
    <property type="match status" value="1"/>
</dbReference>
<dbReference type="InterPro" id="IPR018483">
    <property type="entry name" value="Carb_kinase_FGGY_CS"/>
</dbReference>
<dbReference type="SUPFAM" id="SSF53067">
    <property type="entry name" value="Actin-like ATPase domain"/>
    <property type="match status" value="1"/>
</dbReference>
<reference evidence="6 7" key="2">
    <citation type="submission" date="2019-09" db="EMBL/GenBank/DDBJ databases">
        <authorList>
            <person name="Jin C."/>
        </authorList>
    </citation>
    <scope>NUCLEOTIDE SEQUENCE [LARGE SCALE GENOMIC DNA]</scope>
    <source>
        <strain evidence="6 7">AN110305</strain>
    </source>
</reference>
<evidence type="ECO:0000256" key="2">
    <source>
        <dbReference type="ARBA" id="ARBA00022629"/>
    </source>
</evidence>